<organism evidence="3 4">
    <name type="scientific">Vitis vinifera</name>
    <name type="common">Grape</name>
    <dbReference type="NCBI Taxonomy" id="29760"/>
    <lineage>
        <taxon>Eukaryota</taxon>
        <taxon>Viridiplantae</taxon>
        <taxon>Streptophyta</taxon>
        <taxon>Embryophyta</taxon>
        <taxon>Tracheophyta</taxon>
        <taxon>Spermatophyta</taxon>
        <taxon>Magnoliopsida</taxon>
        <taxon>eudicotyledons</taxon>
        <taxon>Gunneridae</taxon>
        <taxon>Pentapetalae</taxon>
        <taxon>rosids</taxon>
        <taxon>Vitales</taxon>
        <taxon>Vitaceae</taxon>
        <taxon>Viteae</taxon>
        <taxon>Vitis</taxon>
    </lineage>
</organism>
<evidence type="ECO:0000256" key="1">
    <source>
        <dbReference type="SAM" id="MobiDB-lite"/>
    </source>
</evidence>
<dbReference type="InterPro" id="IPR013103">
    <property type="entry name" value="RVT_2"/>
</dbReference>
<evidence type="ECO:0000259" key="2">
    <source>
        <dbReference type="Pfam" id="PF07727"/>
    </source>
</evidence>
<dbReference type="Pfam" id="PF07727">
    <property type="entry name" value="RVT_2"/>
    <property type="match status" value="1"/>
</dbReference>
<dbReference type="CDD" id="cd09272">
    <property type="entry name" value="RNase_HI_RT_Ty1"/>
    <property type="match status" value="1"/>
</dbReference>
<dbReference type="InterPro" id="IPR043502">
    <property type="entry name" value="DNA/RNA_pol_sf"/>
</dbReference>
<reference evidence="3 4" key="1">
    <citation type="journal article" date="2023" name="Hortic Res">
        <title>The complete reference genome for grapevine (Vitis vinifera L.) genetics and breeding.</title>
        <authorList>
            <person name="Shi X."/>
            <person name="Cao S."/>
            <person name="Wang X."/>
            <person name="Huang S."/>
            <person name="Wang Y."/>
            <person name="Liu Z."/>
            <person name="Liu W."/>
            <person name="Leng X."/>
            <person name="Peng Y."/>
            <person name="Wang N."/>
            <person name="Wang Y."/>
            <person name="Ma Z."/>
            <person name="Xu X."/>
            <person name="Zhang F."/>
            <person name="Xue H."/>
            <person name="Zhong H."/>
            <person name="Wang Y."/>
            <person name="Zhang K."/>
            <person name="Velt A."/>
            <person name="Avia K."/>
            <person name="Holtgrawe D."/>
            <person name="Grimplet J."/>
            <person name="Matus J.T."/>
            <person name="Ware D."/>
            <person name="Wu X."/>
            <person name="Wang H."/>
            <person name="Liu C."/>
            <person name="Fang Y."/>
            <person name="Rustenholz C."/>
            <person name="Cheng Z."/>
            <person name="Xiao H."/>
            <person name="Zhou Y."/>
        </authorList>
    </citation>
    <scope>NUCLEOTIDE SEQUENCE [LARGE SCALE GENOMIC DNA]</scope>
    <source>
        <strain evidence="4">cv. Pinot noir / PN40024</strain>
        <tissue evidence="3">Leaf</tissue>
    </source>
</reference>
<dbReference type="PANTHER" id="PTHR11439">
    <property type="entry name" value="GAG-POL-RELATED RETROTRANSPOSON"/>
    <property type="match status" value="1"/>
</dbReference>
<name>A0ABY9BKJ2_VITVI</name>
<proteinExistence type="predicted"/>
<protein>
    <recommendedName>
        <fullName evidence="2">Reverse transcriptase Ty1/copia-type domain-containing protein</fullName>
    </recommendedName>
</protein>
<sequence>MVGADIPLPQRSGRNVSGPEFETSDISLLVGDEENVEAPVHVPFEEHIDEVQDVVPPVINLSALQPQQDEGVAEQPVVLHRNGRTRRPPVRYTLLGEAFDRIPEEVNTEPVCYDDALQDKDADKWLVAMKSEMESMYSNQVWELVEPPKGVKPIGCKWIYKKKRGIDGKVETYKARLVAKGYTQKEEIDYEETFSPVAMLKSIRILLSIAAYFDYEIWQMDVKTAFLNGSLDECIYMKQPEGFITYGQEHLLCKLNRSIYGLKQASRSWNTCFDQTIKTFGFDQCHDESCVYKKWNGKKVVFLVLYVDDILLIGNCISMLTSVKDWLSQRFDMKDLGEAAHILGIKLMRNRKKRMIGLSQALYIDTILNRFNMQGSKKGFLPFRHGIVLSKDQSPKTLEEIESMKTVPYASAVGSLMYAMLCTRPDICFAVGMDSRKSTSGNVFVLGGGAISWRSIKQTCVADSTMEAEYVAASEAAKEAVWLRNFLLDLGVVPSVQSPITLYCDNSGAVANSKEPQSHKRAKHIERKYHLIRDIVQRGDVVVMKIASENNLADPFTKSLSSTTFERHVEGMGVKVADAWL</sequence>
<keyword evidence="4" id="KW-1185">Reference proteome</keyword>
<evidence type="ECO:0000313" key="4">
    <source>
        <dbReference type="Proteomes" id="UP001227230"/>
    </source>
</evidence>
<feature type="domain" description="Reverse transcriptase Ty1/copia-type" evidence="2">
    <location>
        <begin position="139"/>
        <end position="382"/>
    </location>
</feature>
<dbReference type="PANTHER" id="PTHR11439:SF467">
    <property type="entry name" value="INTEGRASE CATALYTIC DOMAIN-CONTAINING PROTEIN"/>
    <property type="match status" value="1"/>
</dbReference>
<dbReference type="Proteomes" id="UP001227230">
    <property type="component" value="Chromosome 2"/>
</dbReference>
<feature type="region of interest" description="Disordered" evidence="1">
    <location>
        <begin position="1"/>
        <end position="21"/>
    </location>
</feature>
<gene>
    <name evidence="3" type="ORF">VitviT2T_002896</name>
</gene>
<dbReference type="SUPFAM" id="SSF56672">
    <property type="entry name" value="DNA/RNA polymerases"/>
    <property type="match status" value="1"/>
</dbReference>
<dbReference type="EMBL" id="CP126649">
    <property type="protein sequence ID" value="WJZ83194.1"/>
    <property type="molecule type" value="Genomic_DNA"/>
</dbReference>
<accession>A0ABY9BKJ2</accession>
<evidence type="ECO:0000313" key="3">
    <source>
        <dbReference type="EMBL" id="WJZ83194.1"/>
    </source>
</evidence>